<feature type="transmembrane region" description="Helical" evidence="1">
    <location>
        <begin position="26"/>
        <end position="53"/>
    </location>
</feature>
<keyword evidence="1" id="KW-1133">Transmembrane helix</keyword>
<feature type="transmembrane region" description="Helical" evidence="1">
    <location>
        <begin position="59"/>
        <end position="82"/>
    </location>
</feature>
<comment type="caution">
    <text evidence="2">The sequence shown here is derived from an EMBL/GenBank/DDBJ whole genome shotgun (WGS) entry which is preliminary data.</text>
</comment>
<protein>
    <submittedName>
        <fullName evidence="2">Uncharacterized protein</fullName>
    </submittedName>
</protein>
<dbReference type="Proteomes" id="UP000192578">
    <property type="component" value="Unassembled WGS sequence"/>
</dbReference>
<gene>
    <name evidence="2" type="ORF">BV898_18806</name>
</gene>
<keyword evidence="1" id="KW-0472">Membrane</keyword>
<feature type="transmembrane region" description="Helical" evidence="1">
    <location>
        <begin position="160"/>
        <end position="180"/>
    </location>
</feature>
<evidence type="ECO:0000313" key="3">
    <source>
        <dbReference type="Proteomes" id="UP000192578"/>
    </source>
</evidence>
<proteinExistence type="predicted"/>
<accession>A0A9X6NHY9</accession>
<feature type="transmembrane region" description="Helical" evidence="1">
    <location>
        <begin position="94"/>
        <end position="118"/>
    </location>
</feature>
<sequence length="239" mass="25454">MTLHPDPGSFNNASLRRSAHQTGSRSLAITVTVFGAAIIITEMIGVLVGLNYFDTMSASGAGIICAIVFVITGTLGILATSASPKISDLHRKRLTGAFTGMSVISCLLAIGMSCFSAATLGTGSYGRNYERSSGYTIANGHTTRDEPFWNRFFGFRSTDLILFVVEFVLFIVAAAFGCCLSCGCCRRCCHSCCCEGCCCHNAPVDAIVYRPSSRQQPPSYPAGISFVNENSLPIEKPPS</sequence>
<dbReference type="PANTHER" id="PTHR23320:SF165">
    <property type="entry name" value="MARVEL DOMAIN-CONTAINING PROTEIN"/>
    <property type="match status" value="1"/>
</dbReference>
<organism evidence="2 3">
    <name type="scientific">Hypsibius exemplaris</name>
    <name type="common">Freshwater tardigrade</name>
    <dbReference type="NCBI Taxonomy" id="2072580"/>
    <lineage>
        <taxon>Eukaryota</taxon>
        <taxon>Metazoa</taxon>
        <taxon>Ecdysozoa</taxon>
        <taxon>Tardigrada</taxon>
        <taxon>Eutardigrada</taxon>
        <taxon>Parachela</taxon>
        <taxon>Hypsibioidea</taxon>
        <taxon>Hypsibiidae</taxon>
        <taxon>Hypsibius</taxon>
    </lineage>
</organism>
<keyword evidence="3" id="KW-1185">Reference proteome</keyword>
<dbReference type="PANTHER" id="PTHR23320">
    <property type="entry name" value="MEMBRANE-SPANNING 4-DOMAINS SUBFAMILY A MS4A -RELATED"/>
    <property type="match status" value="1"/>
</dbReference>
<reference evidence="3" key="1">
    <citation type="submission" date="2017-01" db="EMBL/GenBank/DDBJ databases">
        <title>Comparative genomics of anhydrobiosis in the tardigrade Hypsibius dujardini.</title>
        <authorList>
            <person name="Yoshida Y."/>
            <person name="Koutsovoulos G."/>
            <person name="Laetsch D."/>
            <person name="Stevens L."/>
            <person name="Kumar S."/>
            <person name="Horikawa D."/>
            <person name="Ishino K."/>
            <person name="Komine S."/>
            <person name="Tomita M."/>
            <person name="Blaxter M."/>
            <person name="Arakawa K."/>
        </authorList>
    </citation>
    <scope>NUCLEOTIDE SEQUENCE [LARGE SCALE GENOMIC DNA]</scope>
    <source>
        <strain evidence="3">Z151</strain>
    </source>
</reference>
<name>A0A9X6NHY9_HYPEX</name>
<dbReference type="EMBL" id="MTYJ01000402">
    <property type="protein sequence ID" value="OWA54402.1"/>
    <property type="molecule type" value="Genomic_DNA"/>
</dbReference>
<dbReference type="InterPro" id="IPR030417">
    <property type="entry name" value="MS4A"/>
</dbReference>
<evidence type="ECO:0000313" key="2">
    <source>
        <dbReference type="EMBL" id="OWA54402.1"/>
    </source>
</evidence>
<evidence type="ECO:0000256" key="1">
    <source>
        <dbReference type="SAM" id="Phobius"/>
    </source>
</evidence>
<keyword evidence="1" id="KW-0812">Transmembrane</keyword>
<dbReference type="AlphaFoldDB" id="A0A9X6NHY9"/>